<dbReference type="EMBL" id="AWGH01000002">
    <property type="protein sequence ID" value="ODO07657.1"/>
    <property type="molecule type" value="Genomic_DNA"/>
</dbReference>
<dbReference type="RefSeq" id="XP_019035134.1">
    <property type="nucleotide sequence ID" value="XM_019173408.1"/>
</dbReference>
<gene>
    <name evidence="2" type="ORF">L198_01239</name>
</gene>
<feature type="region of interest" description="Disordered" evidence="1">
    <location>
        <begin position="161"/>
        <end position="228"/>
    </location>
</feature>
<evidence type="ECO:0000313" key="2">
    <source>
        <dbReference type="EMBL" id="ODO07657.1"/>
    </source>
</evidence>
<proteinExistence type="predicted"/>
<protein>
    <submittedName>
        <fullName evidence="2">Uncharacterized protein</fullName>
    </submittedName>
</protein>
<evidence type="ECO:0000256" key="1">
    <source>
        <dbReference type="SAM" id="MobiDB-lite"/>
    </source>
</evidence>
<dbReference type="GeneID" id="30190452"/>
<organism evidence="2 3">
    <name type="scientific">Cryptococcus wingfieldii CBS 7118</name>
    <dbReference type="NCBI Taxonomy" id="1295528"/>
    <lineage>
        <taxon>Eukaryota</taxon>
        <taxon>Fungi</taxon>
        <taxon>Dikarya</taxon>
        <taxon>Basidiomycota</taxon>
        <taxon>Agaricomycotina</taxon>
        <taxon>Tremellomycetes</taxon>
        <taxon>Tremellales</taxon>
        <taxon>Cryptococcaceae</taxon>
        <taxon>Cryptococcus</taxon>
    </lineage>
</organism>
<comment type="caution">
    <text evidence="2">The sequence shown here is derived from an EMBL/GenBank/DDBJ whole genome shotgun (WGS) entry which is preliminary data.</text>
</comment>
<accession>A0A1E3K583</accession>
<dbReference type="AlphaFoldDB" id="A0A1E3K583"/>
<reference evidence="2 3" key="1">
    <citation type="submission" date="2016-06" db="EMBL/GenBank/DDBJ databases">
        <title>Evolution of pathogenesis and genome organization in the Tremellales.</title>
        <authorList>
            <person name="Cuomo C."/>
            <person name="Litvintseva A."/>
            <person name="Heitman J."/>
            <person name="Chen Y."/>
            <person name="Sun S."/>
            <person name="Springer D."/>
            <person name="Dromer F."/>
            <person name="Young S."/>
            <person name="Zeng Q."/>
            <person name="Chapman S."/>
            <person name="Gujja S."/>
            <person name="Saif S."/>
            <person name="Birren B."/>
        </authorList>
    </citation>
    <scope>NUCLEOTIDE SEQUENCE [LARGE SCALE GENOMIC DNA]</scope>
    <source>
        <strain evidence="2 3">CBS 7118</strain>
    </source>
</reference>
<evidence type="ECO:0000313" key="3">
    <source>
        <dbReference type="Proteomes" id="UP000094819"/>
    </source>
</evidence>
<dbReference type="Proteomes" id="UP000094819">
    <property type="component" value="Unassembled WGS sequence"/>
</dbReference>
<name>A0A1E3K583_9TREE</name>
<sequence length="228" mass="24451">MPASTFHVPPSPSLSLPPFYILHLIPCICLYSHGLTPTSPLPPRPSSLAPPWLPLPLRLPLLGSSSPARPSSRLSSLFPPLRPPLPFSQFSLLSASRPFVPALPAATSSAPWIYDTGAGQHMTGDASWVEGVCPPTNPTKDALRTLYESDSEQDALCCTIPPSSPPFELGSDDAAAVHEPQPAPTKRIHSKDEHTPKEHNKKSRPTRLSASKTFPGTLGSPARVKRVT</sequence>
<keyword evidence="3" id="KW-1185">Reference proteome</keyword>